<dbReference type="OrthoDB" id="1718618at2759"/>
<proteinExistence type="predicted"/>
<organism evidence="1 2">
    <name type="scientific">Punica granatum</name>
    <name type="common">Pomegranate</name>
    <dbReference type="NCBI Taxonomy" id="22663"/>
    <lineage>
        <taxon>Eukaryota</taxon>
        <taxon>Viridiplantae</taxon>
        <taxon>Streptophyta</taxon>
        <taxon>Embryophyta</taxon>
        <taxon>Tracheophyta</taxon>
        <taxon>Spermatophyta</taxon>
        <taxon>Magnoliopsida</taxon>
        <taxon>eudicotyledons</taxon>
        <taxon>Gunneridae</taxon>
        <taxon>Pentapetalae</taxon>
        <taxon>rosids</taxon>
        <taxon>malvids</taxon>
        <taxon>Myrtales</taxon>
        <taxon>Lythraceae</taxon>
        <taxon>Punica</taxon>
    </lineage>
</organism>
<accession>A0A6P8EJG5</accession>
<reference evidence="1" key="1">
    <citation type="journal article" date="2020" name="Plant Biotechnol. J.">
        <title>The pomegranate (Punica granatum L.) draft genome dissects genetic divergence between soft- and hard-seeded cultivars.</title>
        <authorList>
            <person name="Luo X."/>
            <person name="Li H."/>
            <person name="Wu Z."/>
            <person name="Yao W."/>
            <person name="Zhao P."/>
            <person name="Cao D."/>
            <person name="Yu H."/>
            <person name="Li K."/>
            <person name="Poudel K."/>
            <person name="Zhao D."/>
            <person name="Zhang F."/>
            <person name="Xia X."/>
            <person name="Chen L."/>
            <person name="Wang Q."/>
            <person name="Jing D."/>
            <person name="Cao S."/>
        </authorList>
    </citation>
    <scope>NUCLEOTIDE SEQUENCE [LARGE SCALE GENOMIC DNA]</scope>
    <source>
        <strain evidence="1">cv. Tunisia</strain>
    </source>
</reference>
<gene>
    <name evidence="2" type="primary">LOC116214552</name>
</gene>
<dbReference type="AlphaFoldDB" id="A0A6P8EJG5"/>
<keyword evidence="1" id="KW-1185">Reference proteome</keyword>
<dbReference type="GeneID" id="116214552"/>
<evidence type="ECO:0000313" key="1">
    <source>
        <dbReference type="Proteomes" id="UP000515151"/>
    </source>
</evidence>
<protein>
    <submittedName>
        <fullName evidence="2">Uncharacterized protein LOC116214552</fullName>
    </submittedName>
</protein>
<dbReference type="Proteomes" id="UP000515151">
    <property type="component" value="Chromosome 7"/>
</dbReference>
<dbReference type="RefSeq" id="XP_031405803.1">
    <property type="nucleotide sequence ID" value="XM_031549943.1"/>
</dbReference>
<name>A0A6P8EJG5_PUNGR</name>
<sequence length="258" mass="29537">MELHGRKEGVGVVKEQGTTKGGPWKVASILGLGYGGRAPRAKSSSSSLFTIELQIHQFCWRPSFLFSFEYRKIATGSSFLFSFRLFSAREYRNLVVKIPTRHGNKLAGYDFHLIARWRHTFPFLSCIVQLPLSWPKIVKKWFNIRGKSEDFEADDVVHGGGEEEWGDIYAEPEPCSIKKSKTERLSKRSSNRLLRGKIDLKASQVTDVQNYRLGLFDSLLGSIYSKVEPGLIHIRMDLTYWSKWTNFSLSPYIYNGTI</sequence>
<evidence type="ECO:0000313" key="2">
    <source>
        <dbReference type="RefSeq" id="XP_031405803.1"/>
    </source>
</evidence>
<reference evidence="2" key="2">
    <citation type="submission" date="2025-08" db="UniProtKB">
        <authorList>
            <consortium name="RefSeq"/>
        </authorList>
    </citation>
    <scope>IDENTIFICATION</scope>
    <source>
        <tissue evidence="2">Leaf</tissue>
    </source>
</reference>